<accession>A0A1R1ECE0</accession>
<dbReference type="PROSITE" id="PS50893">
    <property type="entry name" value="ABC_TRANSPORTER_2"/>
    <property type="match status" value="1"/>
</dbReference>
<evidence type="ECO:0000256" key="3">
    <source>
        <dbReference type="ARBA" id="ARBA00022840"/>
    </source>
</evidence>
<evidence type="ECO:0000259" key="4">
    <source>
        <dbReference type="PROSITE" id="PS50893"/>
    </source>
</evidence>
<dbReference type="Proteomes" id="UP000187172">
    <property type="component" value="Unassembled WGS sequence"/>
</dbReference>
<feature type="domain" description="ABC transporter" evidence="4">
    <location>
        <begin position="3"/>
        <end position="235"/>
    </location>
</feature>
<gene>
    <name evidence="5" type="ORF">BK138_30070</name>
</gene>
<dbReference type="InterPro" id="IPR003593">
    <property type="entry name" value="AAA+_ATPase"/>
</dbReference>
<dbReference type="Gene3D" id="3.40.50.300">
    <property type="entry name" value="P-loop containing nucleotide triphosphate hydrolases"/>
    <property type="match status" value="1"/>
</dbReference>
<dbReference type="AlphaFoldDB" id="A0A1R1ECE0"/>
<name>A0A1R1ECE0_9BACL</name>
<dbReference type="InterPro" id="IPR017871">
    <property type="entry name" value="ABC_transporter-like_CS"/>
</dbReference>
<dbReference type="RefSeq" id="WP_076175384.1">
    <property type="nucleotide sequence ID" value="NZ_MRTP01000014.1"/>
</dbReference>
<reference evidence="5 6" key="1">
    <citation type="submission" date="2016-11" db="EMBL/GenBank/DDBJ databases">
        <title>Paenibacillus species isolates.</title>
        <authorList>
            <person name="Beno S.M."/>
        </authorList>
    </citation>
    <scope>NUCLEOTIDE SEQUENCE [LARGE SCALE GENOMIC DNA]</scope>
    <source>
        <strain evidence="5 6">FSL R5-0378</strain>
    </source>
</reference>
<evidence type="ECO:0000256" key="1">
    <source>
        <dbReference type="ARBA" id="ARBA00022448"/>
    </source>
</evidence>
<dbReference type="GO" id="GO:0016887">
    <property type="term" value="F:ATP hydrolysis activity"/>
    <property type="evidence" value="ECO:0007669"/>
    <property type="project" value="InterPro"/>
</dbReference>
<dbReference type="EMBL" id="MRTP01000014">
    <property type="protein sequence ID" value="OMF49442.1"/>
    <property type="molecule type" value="Genomic_DNA"/>
</dbReference>
<keyword evidence="3" id="KW-0067">ATP-binding</keyword>
<evidence type="ECO:0000313" key="5">
    <source>
        <dbReference type="EMBL" id="OMF49442.1"/>
    </source>
</evidence>
<comment type="caution">
    <text evidence="5">The sequence shown here is derived from an EMBL/GenBank/DDBJ whole genome shotgun (WGS) entry which is preliminary data.</text>
</comment>
<protein>
    <submittedName>
        <fullName evidence="5">ABC transporter</fullName>
    </submittedName>
</protein>
<keyword evidence="6" id="KW-1185">Reference proteome</keyword>
<organism evidence="5 6">
    <name type="scientific">Paenibacillus rhizosphaerae</name>
    <dbReference type="NCBI Taxonomy" id="297318"/>
    <lineage>
        <taxon>Bacteria</taxon>
        <taxon>Bacillati</taxon>
        <taxon>Bacillota</taxon>
        <taxon>Bacilli</taxon>
        <taxon>Bacillales</taxon>
        <taxon>Paenibacillaceae</taxon>
        <taxon>Paenibacillus</taxon>
    </lineage>
</organism>
<dbReference type="InterPro" id="IPR003439">
    <property type="entry name" value="ABC_transporter-like_ATP-bd"/>
</dbReference>
<dbReference type="Pfam" id="PF00005">
    <property type="entry name" value="ABC_tran"/>
    <property type="match status" value="1"/>
</dbReference>
<dbReference type="SMART" id="SM00382">
    <property type="entry name" value="AAA"/>
    <property type="match status" value="1"/>
</dbReference>
<dbReference type="PANTHER" id="PTHR42794">
    <property type="entry name" value="HEMIN IMPORT ATP-BINDING PROTEIN HMUV"/>
    <property type="match status" value="1"/>
</dbReference>
<dbReference type="InterPro" id="IPR027417">
    <property type="entry name" value="P-loop_NTPase"/>
</dbReference>
<dbReference type="CDD" id="cd03214">
    <property type="entry name" value="ABC_Iron-Siderophores_B12_Hemin"/>
    <property type="match status" value="1"/>
</dbReference>
<evidence type="ECO:0000313" key="6">
    <source>
        <dbReference type="Proteomes" id="UP000187172"/>
    </source>
</evidence>
<keyword evidence="2" id="KW-0547">Nucleotide-binding</keyword>
<proteinExistence type="predicted"/>
<evidence type="ECO:0000256" key="2">
    <source>
        <dbReference type="ARBA" id="ARBA00022741"/>
    </source>
</evidence>
<dbReference type="GO" id="GO:0005524">
    <property type="term" value="F:ATP binding"/>
    <property type="evidence" value="ECO:0007669"/>
    <property type="project" value="UniProtKB-KW"/>
</dbReference>
<dbReference type="PROSITE" id="PS00211">
    <property type="entry name" value="ABC_TRANSPORTER_1"/>
    <property type="match status" value="1"/>
</dbReference>
<keyword evidence="1" id="KW-0813">Transport</keyword>
<sequence length="266" mass="29637">MNVTVKELTYRIQNKTLIEAIGIEVREGELVGLIGPNGSGKSTLLKNMYRVLEPDKGAVFLDQQDLFRMSYKETARQVAVVSQETSVSFDFTVKDIVFMGRNPHKKMFEPDTGHDHEIVEQALSRVGLLDEAHSSFSTLSGGEKQRALIARSLVQQARFLILDEPTNHLDIRYQLQVMDLVKELGITSLAALHDLNIAAFYCDRLVVLKAGRLVASGSPEQVLRPELLHDVFGVSAEITSHPLTGKISITFLPESVNQLIEGRVKR</sequence>
<dbReference type="PANTHER" id="PTHR42794:SF2">
    <property type="entry name" value="ABC TRANSPORTER ATP-BINDING PROTEIN"/>
    <property type="match status" value="1"/>
</dbReference>
<dbReference type="SUPFAM" id="SSF52540">
    <property type="entry name" value="P-loop containing nucleoside triphosphate hydrolases"/>
    <property type="match status" value="1"/>
</dbReference>
<dbReference type="STRING" id="297318.BK138_30070"/>
<dbReference type="FunFam" id="3.40.50.300:FF:000134">
    <property type="entry name" value="Iron-enterobactin ABC transporter ATP-binding protein"/>
    <property type="match status" value="1"/>
</dbReference>